<dbReference type="RefSeq" id="WP_244319643.1">
    <property type="nucleotide sequence ID" value="NZ_CP049703.1"/>
</dbReference>
<keyword evidence="5" id="KW-0762">Sugar transport</keyword>
<evidence type="ECO:0000256" key="1">
    <source>
        <dbReference type="ARBA" id="ARBA00022475"/>
    </source>
</evidence>
<dbReference type="InterPro" id="IPR013611">
    <property type="entry name" value="Transp-assoc_OB_typ2"/>
</dbReference>
<dbReference type="EMBL" id="JACICZ010000019">
    <property type="protein sequence ID" value="MBB3870296.1"/>
    <property type="molecule type" value="Genomic_DNA"/>
</dbReference>
<dbReference type="AlphaFoldDB" id="A0AA89NST3"/>
<feature type="domain" description="Transport-associated OB type 2" evidence="4">
    <location>
        <begin position="77"/>
        <end position="148"/>
    </location>
</feature>
<dbReference type="GO" id="GO:0005524">
    <property type="term" value="F:ATP binding"/>
    <property type="evidence" value="ECO:0007669"/>
    <property type="project" value="InterPro"/>
</dbReference>
<evidence type="ECO:0000313" key="5">
    <source>
        <dbReference type="EMBL" id="MBB3870296.1"/>
    </source>
</evidence>
<proteinExistence type="predicted"/>
<dbReference type="Gene3D" id="2.40.50.140">
    <property type="entry name" value="Nucleic acid-binding proteins"/>
    <property type="match status" value="1"/>
</dbReference>
<dbReference type="PANTHER" id="PTHR43875">
    <property type="entry name" value="MALTODEXTRIN IMPORT ATP-BINDING PROTEIN MSMX"/>
    <property type="match status" value="1"/>
</dbReference>
<comment type="caution">
    <text evidence="5">The sequence shown here is derived from an EMBL/GenBank/DDBJ whole genome shotgun (WGS) entry which is preliminary data.</text>
</comment>
<keyword evidence="5" id="KW-0813">Transport</keyword>
<sequence>MTMADRMMVLHEEISQQIGVPLDVYNHPNNTFVASFIGFPPMNLVEAKVSENTLFLNYERAIRFSNSSLLLPEQVIVGVRPEHIHLVPSQDEYFIATVVNVEILGTETLVTFQLTKRTHWIARWNGQWNIQVGERIPLVIDEANIVFFDDHGFRLPYPISSHTMSGEGKR</sequence>
<keyword evidence="2" id="KW-1278">Translocase</keyword>
<accession>A0AA89NST3</accession>
<keyword evidence="6" id="KW-1185">Reference proteome</keyword>
<name>A0AA89NST3_9BACL</name>
<evidence type="ECO:0000256" key="2">
    <source>
        <dbReference type="ARBA" id="ARBA00022967"/>
    </source>
</evidence>
<organism evidence="5 6">
    <name type="scientific">Parageobacillus toebii NBRC 107807</name>
    <dbReference type="NCBI Taxonomy" id="1223503"/>
    <lineage>
        <taxon>Bacteria</taxon>
        <taxon>Bacillati</taxon>
        <taxon>Bacillota</taxon>
        <taxon>Bacilli</taxon>
        <taxon>Bacillales</taxon>
        <taxon>Anoxybacillaceae</taxon>
        <taxon>Parageobacillus</taxon>
    </lineage>
</organism>
<dbReference type="GO" id="GO:0022857">
    <property type="term" value="F:transmembrane transporter activity"/>
    <property type="evidence" value="ECO:0007669"/>
    <property type="project" value="InterPro"/>
</dbReference>
<evidence type="ECO:0000259" key="4">
    <source>
        <dbReference type="Pfam" id="PF08402"/>
    </source>
</evidence>
<dbReference type="InterPro" id="IPR047641">
    <property type="entry name" value="ABC_transpr_MalK/UgpC-like"/>
</dbReference>
<dbReference type="GO" id="GO:0055052">
    <property type="term" value="C:ATP-binding cassette (ABC) transporter complex, substrate-binding subunit-containing"/>
    <property type="evidence" value="ECO:0007669"/>
    <property type="project" value="TreeGrafter"/>
</dbReference>
<dbReference type="PANTHER" id="PTHR43875:SF15">
    <property type="entry name" value="TREHALOSE IMPORT ATP-BINDING PROTEIN SUGC"/>
    <property type="match status" value="1"/>
</dbReference>
<dbReference type="Pfam" id="PF08402">
    <property type="entry name" value="TOBE_2"/>
    <property type="match status" value="1"/>
</dbReference>
<evidence type="ECO:0000313" key="6">
    <source>
        <dbReference type="Proteomes" id="UP000613002"/>
    </source>
</evidence>
<evidence type="ECO:0000256" key="3">
    <source>
        <dbReference type="ARBA" id="ARBA00023136"/>
    </source>
</evidence>
<protein>
    <submittedName>
        <fullName evidence="5">ABC-type sugar transport system ATPase subunit</fullName>
    </submittedName>
</protein>
<dbReference type="InterPro" id="IPR012340">
    <property type="entry name" value="NA-bd_OB-fold"/>
</dbReference>
<keyword evidence="1" id="KW-1003">Cell membrane</keyword>
<dbReference type="SUPFAM" id="SSF50331">
    <property type="entry name" value="MOP-like"/>
    <property type="match status" value="1"/>
</dbReference>
<dbReference type="Proteomes" id="UP000613002">
    <property type="component" value="Unassembled WGS sequence"/>
</dbReference>
<keyword evidence="3" id="KW-0472">Membrane</keyword>
<dbReference type="InterPro" id="IPR008995">
    <property type="entry name" value="Mo/tungstate-bd_C_term_dom"/>
</dbReference>
<gene>
    <name evidence="5" type="ORF">HNR78_003199</name>
</gene>
<dbReference type="Gene3D" id="2.40.50.100">
    <property type="match status" value="1"/>
</dbReference>
<reference evidence="5 6" key="1">
    <citation type="submission" date="2020-08" db="EMBL/GenBank/DDBJ databases">
        <title>Genomic Encyclopedia of Type Strains, Phase IV (KMG-IV): sequencing the most valuable type-strain genomes for metagenomic binning, comparative biology and taxonomic classification.</title>
        <authorList>
            <person name="Goeker M."/>
        </authorList>
    </citation>
    <scope>NUCLEOTIDE SEQUENCE [LARGE SCALE GENOMIC DNA]</scope>
    <source>
        <strain evidence="5 6">DSM 14590</strain>
    </source>
</reference>
<dbReference type="GO" id="GO:0016887">
    <property type="term" value="F:ATP hydrolysis activity"/>
    <property type="evidence" value="ECO:0007669"/>
    <property type="project" value="InterPro"/>
</dbReference>